<comment type="caution">
    <text evidence="8">The sequence shown here is derived from an EMBL/GenBank/DDBJ whole genome shotgun (WGS) entry which is preliminary data.</text>
</comment>
<feature type="transmembrane region" description="Helical" evidence="7">
    <location>
        <begin position="320"/>
        <end position="339"/>
    </location>
</feature>
<feature type="transmembrane region" description="Helical" evidence="7">
    <location>
        <begin position="176"/>
        <end position="193"/>
    </location>
</feature>
<dbReference type="OrthoDB" id="9800207at2"/>
<feature type="transmembrane region" description="Helical" evidence="7">
    <location>
        <begin position="101"/>
        <end position="123"/>
    </location>
</feature>
<evidence type="ECO:0000256" key="5">
    <source>
        <dbReference type="ARBA" id="ARBA00022989"/>
    </source>
</evidence>
<feature type="transmembrane region" description="Helical" evidence="7">
    <location>
        <begin position="273"/>
        <end position="299"/>
    </location>
</feature>
<dbReference type="InterPro" id="IPR007498">
    <property type="entry name" value="PqiA-like"/>
</dbReference>
<keyword evidence="6 7" id="KW-0472">Membrane</keyword>
<gene>
    <name evidence="8" type="ORF">EES38_09910</name>
</gene>
<evidence type="ECO:0000256" key="4">
    <source>
        <dbReference type="ARBA" id="ARBA00022692"/>
    </source>
</evidence>
<organism evidence="8 9">
    <name type="scientific">Vibrio viridaestus</name>
    <dbReference type="NCBI Taxonomy" id="2487322"/>
    <lineage>
        <taxon>Bacteria</taxon>
        <taxon>Pseudomonadati</taxon>
        <taxon>Pseudomonadota</taxon>
        <taxon>Gammaproteobacteria</taxon>
        <taxon>Vibrionales</taxon>
        <taxon>Vibrionaceae</taxon>
        <taxon>Vibrio</taxon>
    </lineage>
</organism>
<dbReference type="Proteomes" id="UP000281112">
    <property type="component" value="Unassembled WGS sequence"/>
</dbReference>
<evidence type="ECO:0000256" key="3">
    <source>
        <dbReference type="ARBA" id="ARBA00022519"/>
    </source>
</evidence>
<dbReference type="PANTHER" id="PTHR30462">
    <property type="entry name" value="INTERMEMBRANE TRANSPORT PROTEIN PQIB-RELATED"/>
    <property type="match status" value="1"/>
</dbReference>
<reference evidence="8 9" key="1">
    <citation type="submission" date="2018-11" db="EMBL/GenBank/DDBJ databases">
        <title>Vibrio LJC006 sp. nov., isolated from seawater during the bloom of the enteromorpha.</title>
        <authorList>
            <person name="Liang J."/>
        </authorList>
    </citation>
    <scope>NUCLEOTIDE SEQUENCE [LARGE SCALE GENOMIC DNA]</scope>
    <source>
        <strain evidence="8 9">LJC006</strain>
    </source>
</reference>
<keyword evidence="3" id="KW-0997">Cell inner membrane</keyword>
<evidence type="ECO:0000256" key="6">
    <source>
        <dbReference type="ARBA" id="ARBA00023136"/>
    </source>
</evidence>
<sequence length="389" mass="43136">MNQLVKTSPSGADFNCPTCGLQLTRAAIPSGTKAQCPRCNTNLYRADYPSLSGNMVLLISCLMLCIPAYSLNFLTIHLIGMKISASFFTMLIALYDSGFGLLSLLIALCGFLAPTGFCISLFIQHYAISQHNVGLYHRMEKLTAHLRSWVMIDVFLLSVAIACVRLKDFAEIDVPTGLYIFIVLQVLTIMLVIRSNSKVYEHHLRERSPVFFHQLTTLRVDKKRDTLLSSILLLCAAICFVPANFIPISILMSNGNRTVDTIFSGVEYLMVNGLGGLAVIIFIASIAVPMLKILGLGYLIASCRWGSGRLNTQNTKVYFFLKWIGKWSMIDLFVIAITLTLVDRGQLLDFVPGYGAIAFAAVVVFTMLATESFSPQLIWQNDNSRQVNE</sequence>
<dbReference type="PANTHER" id="PTHR30462:SF1">
    <property type="entry name" value="INTERMEMBRANE TRANSPORT PROTEIN YEBS"/>
    <property type="match status" value="1"/>
</dbReference>
<evidence type="ECO:0000256" key="1">
    <source>
        <dbReference type="ARBA" id="ARBA00004533"/>
    </source>
</evidence>
<name>A0A3N9TGY3_9VIBR</name>
<dbReference type="RefSeq" id="WP_124937014.1">
    <property type="nucleotide sequence ID" value="NZ_RJVQ01000003.1"/>
</dbReference>
<feature type="transmembrane region" description="Helical" evidence="7">
    <location>
        <begin position="51"/>
        <end position="69"/>
    </location>
</feature>
<dbReference type="EMBL" id="RJVQ01000003">
    <property type="protein sequence ID" value="RQW63551.1"/>
    <property type="molecule type" value="Genomic_DNA"/>
</dbReference>
<feature type="transmembrane region" description="Helical" evidence="7">
    <location>
        <begin position="351"/>
        <end position="370"/>
    </location>
</feature>
<accession>A0A3N9TGY3</accession>
<keyword evidence="4 7" id="KW-0812">Transmembrane</keyword>
<protein>
    <submittedName>
        <fullName evidence="8">Paraquat-inducible membrane protein A</fullName>
    </submittedName>
</protein>
<feature type="transmembrane region" description="Helical" evidence="7">
    <location>
        <begin position="144"/>
        <end position="164"/>
    </location>
</feature>
<evidence type="ECO:0000313" key="8">
    <source>
        <dbReference type="EMBL" id="RQW63551.1"/>
    </source>
</evidence>
<dbReference type="AlphaFoldDB" id="A0A3N9TGY3"/>
<proteinExistence type="predicted"/>
<keyword evidence="2" id="KW-1003">Cell membrane</keyword>
<comment type="subcellular location">
    <subcellularLocation>
        <location evidence="1">Cell inner membrane</location>
    </subcellularLocation>
</comment>
<dbReference type="Pfam" id="PF04403">
    <property type="entry name" value="PqiA"/>
    <property type="match status" value="2"/>
</dbReference>
<dbReference type="GO" id="GO:0005886">
    <property type="term" value="C:plasma membrane"/>
    <property type="evidence" value="ECO:0007669"/>
    <property type="project" value="UniProtKB-SubCell"/>
</dbReference>
<keyword evidence="5 7" id="KW-1133">Transmembrane helix</keyword>
<evidence type="ECO:0000313" key="9">
    <source>
        <dbReference type="Proteomes" id="UP000281112"/>
    </source>
</evidence>
<dbReference type="InterPro" id="IPR051800">
    <property type="entry name" value="PqiA-PqiB_transport"/>
</dbReference>
<keyword evidence="9" id="KW-1185">Reference proteome</keyword>
<feature type="transmembrane region" description="Helical" evidence="7">
    <location>
        <begin position="227"/>
        <end position="253"/>
    </location>
</feature>
<evidence type="ECO:0000256" key="2">
    <source>
        <dbReference type="ARBA" id="ARBA00022475"/>
    </source>
</evidence>
<evidence type="ECO:0000256" key="7">
    <source>
        <dbReference type="SAM" id="Phobius"/>
    </source>
</evidence>